<evidence type="ECO:0000256" key="7">
    <source>
        <dbReference type="ARBA" id="ARBA00023242"/>
    </source>
</evidence>
<evidence type="ECO:0000256" key="2">
    <source>
        <dbReference type="ARBA" id="ARBA00004574"/>
    </source>
</evidence>
<keyword evidence="7" id="KW-0539">Nucleus</keyword>
<gene>
    <name evidence="10" type="ORF">INT44_003794</name>
</gene>
<dbReference type="GO" id="GO:0005634">
    <property type="term" value="C:nucleus"/>
    <property type="evidence" value="ECO:0007669"/>
    <property type="project" value="UniProtKB-SubCell"/>
</dbReference>
<dbReference type="PANTHER" id="PTHR13989:SF33">
    <property type="entry name" value="CST COMPLEX SUBUNIT STN1"/>
    <property type="match status" value="1"/>
</dbReference>
<dbReference type="GO" id="GO:0000781">
    <property type="term" value="C:chromosome, telomeric region"/>
    <property type="evidence" value="ECO:0007669"/>
    <property type="project" value="UniProtKB-SubCell"/>
</dbReference>
<organism evidence="10 11">
    <name type="scientific">Umbelopsis vinacea</name>
    <dbReference type="NCBI Taxonomy" id="44442"/>
    <lineage>
        <taxon>Eukaryota</taxon>
        <taxon>Fungi</taxon>
        <taxon>Fungi incertae sedis</taxon>
        <taxon>Mucoromycota</taxon>
        <taxon>Mucoromycotina</taxon>
        <taxon>Umbelopsidomycetes</taxon>
        <taxon>Umbelopsidales</taxon>
        <taxon>Umbelopsidaceae</taxon>
        <taxon>Umbelopsis</taxon>
    </lineage>
</organism>
<evidence type="ECO:0000313" key="10">
    <source>
        <dbReference type="EMBL" id="KAG2180787.1"/>
    </source>
</evidence>
<dbReference type="AlphaFoldDB" id="A0A8H7UGG9"/>
<keyword evidence="6" id="KW-0238">DNA-binding</keyword>
<reference evidence="10" key="1">
    <citation type="submission" date="2020-12" db="EMBL/GenBank/DDBJ databases">
        <title>Metabolic potential, ecology and presence of endohyphal bacteria is reflected in genomic diversity of Mucoromycotina.</title>
        <authorList>
            <person name="Muszewska A."/>
            <person name="Okrasinska A."/>
            <person name="Steczkiewicz K."/>
            <person name="Drgas O."/>
            <person name="Orlowska M."/>
            <person name="Perlinska-Lenart U."/>
            <person name="Aleksandrzak-Piekarczyk T."/>
            <person name="Szatraj K."/>
            <person name="Zielenkiewicz U."/>
            <person name="Pilsyk S."/>
            <person name="Malc E."/>
            <person name="Mieczkowski P."/>
            <person name="Kruszewska J.S."/>
            <person name="Biernat P."/>
            <person name="Pawlowska J."/>
        </authorList>
    </citation>
    <scope>NUCLEOTIDE SEQUENCE</scope>
    <source>
        <strain evidence="10">WA0000051536</strain>
    </source>
</reference>
<dbReference type="InterPro" id="IPR012340">
    <property type="entry name" value="NA-bd_OB-fold"/>
</dbReference>
<keyword evidence="4" id="KW-0158">Chromosome</keyword>
<comment type="caution">
    <text evidence="10">The sequence shown here is derived from an EMBL/GenBank/DDBJ whole genome shotgun (WGS) entry which is preliminary data.</text>
</comment>
<dbReference type="Gene3D" id="2.40.50.140">
    <property type="entry name" value="Nucleic acid-binding proteins"/>
    <property type="match status" value="1"/>
</dbReference>
<evidence type="ECO:0000256" key="1">
    <source>
        <dbReference type="ARBA" id="ARBA00004123"/>
    </source>
</evidence>
<accession>A0A8H7UGG9</accession>
<dbReference type="SUPFAM" id="SSF50249">
    <property type="entry name" value="Nucleic acid-binding proteins"/>
    <property type="match status" value="1"/>
</dbReference>
<evidence type="ECO:0000256" key="6">
    <source>
        <dbReference type="ARBA" id="ARBA00023125"/>
    </source>
</evidence>
<dbReference type="InterPro" id="IPR004365">
    <property type="entry name" value="NA-bd_OB_tRNA"/>
</dbReference>
<evidence type="ECO:0000256" key="8">
    <source>
        <dbReference type="ARBA" id="ARBA00030039"/>
    </source>
</evidence>
<dbReference type="Pfam" id="PF01336">
    <property type="entry name" value="tRNA_anti-codon"/>
    <property type="match status" value="1"/>
</dbReference>
<comment type="subcellular location">
    <subcellularLocation>
        <location evidence="2">Chromosome</location>
        <location evidence="2">Telomere</location>
    </subcellularLocation>
    <subcellularLocation>
        <location evidence="1">Nucleus</location>
    </subcellularLocation>
</comment>
<keyword evidence="11" id="KW-1185">Reference proteome</keyword>
<evidence type="ECO:0000313" key="11">
    <source>
        <dbReference type="Proteomes" id="UP000612746"/>
    </source>
</evidence>
<proteinExistence type="predicted"/>
<dbReference type="PANTHER" id="PTHR13989">
    <property type="entry name" value="REPLICATION PROTEIN A-RELATED"/>
    <property type="match status" value="1"/>
</dbReference>
<evidence type="ECO:0000256" key="5">
    <source>
        <dbReference type="ARBA" id="ARBA00022895"/>
    </source>
</evidence>
<feature type="domain" description="OB" evidence="9">
    <location>
        <begin position="51"/>
        <end position="120"/>
    </location>
</feature>
<dbReference type="EMBL" id="JAEPRA010000009">
    <property type="protein sequence ID" value="KAG2180787.1"/>
    <property type="molecule type" value="Genomic_DNA"/>
</dbReference>
<evidence type="ECO:0000256" key="3">
    <source>
        <dbReference type="ARBA" id="ARBA00017411"/>
    </source>
</evidence>
<dbReference type="Proteomes" id="UP000612746">
    <property type="component" value="Unassembled WGS sequence"/>
</dbReference>
<name>A0A8H7UGG9_9FUNG</name>
<evidence type="ECO:0000259" key="9">
    <source>
        <dbReference type="Pfam" id="PF01336"/>
    </source>
</evidence>
<dbReference type="OrthoDB" id="77828at2759"/>
<dbReference type="GO" id="GO:0003677">
    <property type="term" value="F:DNA binding"/>
    <property type="evidence" value="ECO:0007669"/>
    <property type="project" value="UniProtKB-KW"/>
</dbReference>
<protein>
    <recommendedName>
        <fullName evidence="3">CST complex subunit STN1</fullName>
    </recommendedName>
    <alternativeName>
        <fullName evidence="8">Suppressor of cdc thirteen homolog</fullName>
    </alternativeName>
</protein>
<dbReference type="InterPro" id="IPR040260">
    <property type="entry name" value="RFA2-like"/>
</dbReference>
<sequence>MNLPAFWALDPLLKTHVKIFTADIQRLSNIPGYDEQFPDFYKFDTRIISNVEIAGTIVGVEQNNTMIIYTVDDGLGTIPCCNWAVRTYAEPEFELGQSVRVLGRISDYKKQRQINIHEIYRIMDYNKEILHWLQAIRLRESVYSQPFEIPENIIAHKDELVAMLKSMDQDMIMESEDSQAKDVEIPDEQAFLNTMYKYMEDLAVDGKIEYRAVPRQPAIQKIARQYLTISIPAASIDYNKIKTAIRHAFDKLCRDGSLFVVDAENDIYEIVRLDGQLRDLILDIIRNVHVDQHDIHHGGVTVTYIVTKVQEDSRFKSIDWSKVVEALQLLVLDSIIYQVNTYEYSLLQ</sequence>
<keyword evidence="5" id="KW-0779">Telomere</keyword>
<evidence type="ECO:0000256" key="4">
    <source>
        <dbReference type="ARBA" id="ARBA00022454"/>
    </source>
</evidence>